<protein>
    <submittedName>
        <fullName evidence="4">Uncharacterized protein</fullName>
    </submittedName>
</protein>
<dbReference type="Gene3D" id="3.40.190.170">
    <property type="entry name" value="Bacterial extracellular solute-binding protein, family 7"/>
    <property type="match status" value="1"/>
</dbReference>
<dbReference type="PANTHER" id="PTHR33376:SF7">
    <property type="entry name" value="C4-DICARBOXYLATE-BINDING PROTEIN DCTB"/>
    <property type="match status" value="1"/>
</dbReference>
<evidence type="ECO:0000256" key="2">
    <source>
        <dbReference type="ARBA" id="ARBA00022448"/>
    </source>
</evidence>
<dbReference type="NCBIfam" id="NF037995">
    <property type="entry name" value="TRAP_S1"/>
    <property type="match status" value="1"/>
</dbReference>
<dbReference type="Pfam" id="PF03480">
    <property type="entry name" value="DctP"/>
    <property type="match status" value="1"/>
</dbReference>
<dbReference type="InterPro" id="IPR038404">
    <property type="entry name" value="TRAP_DctP_sf"/>
</dbReference>
<evidence type="ECO:0000313" key="5">
    <source>
        <dbReference type="Proteomes" id="UP000665020"/>
    </source>
</evidence>
<accession>A0A8A7KFB4</accession>
<keyword evidence="2" id="KW-0813">Transport</keyword>
<evidence type="ECO:0000313" key="4">
    <source>
        <dbReference type="EMBL" id="QTL98775.1"/>
    </source>
</evidence>
<keyword evidence="3" id="KW-0732">Signal</keyword>
<dbReference type="InterPro" id="IPR018389">
    <property type="entry name" value="DctP_fam"/>
</dbReference>
<gene>
    <name evidence="4" type="ORF">GM661_12765</name>
</gene>
<dbReference type="RefSeq" id="WP_230867171.1">
    <property type="nucleotide sequence ID" value="NZ_CP046640.1"/>
</dbReference>
<dbReference type="EMBL" id="CP046640">
    <property type="protein sequence ID" value="QTL98775.1"/>
    <property type="molecule type" value="Genomic_DNA"/>
</dbReference>
<evidence type="ECO:0000256" key="1">
    <source>
        <dbReference type="ARBA" id="ARBA00009023"/>
    </source>
</evidence>
<dbReference type="GO" id="GO:0055085">
    <property type="term" value="P:transmembrane transport"/>
    <property type="evidence" value="ECO:0007669"/>
    <property type="project" value="InterPro"/>
</dbReference>
<proteinExistence type="inferred from homology"/>
<name>A0A8A7KFB4_9FIRM</name>
<dbReference type="KEGG" id="ifn:GM661_12765"/>
<evidence type="ECO:0000256" key="3">
    <source>
        <dbReference type="ARBA" id="ARBA00022729"/>
    </source>
</evidence>
<dbReference type="AlphaFoldDB" id="A0A8A7KFB4"/>
<dbReference type="CDD" id="cd13603">
    <property type="entry name" value="PBP2_TRAP_Siap_TeaA_like"/>
    <property type="match status" value="1"/>
</dbReference>
<sequence>MKKSMIICLTAIFVLTLVIGVVVQADEKPIRVRMATSYYENHHFGQKMKWIAKELEERSNGRFRCELFFDGSIGGEKELLEGILLGDIDLMPGAGGVLYHYVPELNVGELPGYGWKDSAEVRKVIRGYFPQFQEVAAEKGFMLVGVDATDFTGIMYKEPFDSLSDIKNEKFRAVNSDYSVNLTKLFGAIPVPLAYSEAYIAFQQGLVEGALIAPSIAVQPNWQEVLQAYWDLKIIHATTWTVTSTKFYERLPKDLQEIFIETIQDAEIVNLEEAKKTYEQAKSKMIEDGVTWYDKGDISVDGDIDKKLFGFRDDFMKEKGKDVYDFYTKWLKYVEKTTGRKQL</sequence>
<comment type="similarity">
    <text evidence="1">Belongs to the bacterial solute-binding protein 7 family.</text>
</comment>
<keyword evidence="5" id="KW-1185">Reference proteome</keyword>
<organism evidence="4 5">
    <name type="scientific">Iocasia fonsfrigidae</name>
    <dbReference type="NCBI Taxonomy" id="2682810"/>
    <lineage>
        <taxon>Bacteria</taxon>
        <taxon>Bacillati</taxon>
        <taxon>Bacillota</taxon>
        <taxon>Clostridia</taxon>
        <taxon>Halanaerobiales</taxon>
        <taxon>Halanaerobiaceae</taxon>
        <taxon>Iocasia</taxon>
    </lineage>
</organism>
<reference evidence="4" key="1">
    <citation type="submission" date="2019-12" db="EMBL/GenBank/DDBJ databases">
        <authorList>
            <person name="zhang j."/>
            <person name="sun C.M."/>
        </authorList>
    </citation>
    <scope>NUCLEOTIDE SEQUENCE</scope>
    <source>
        <strain evidence="4">NS-1</strain>
    </source>
</reference>
<dbReference type="Proteomes" id="UP000665020">
    <property type="component" value="Chromosome"/>
</dbReference>
<dbReference type="PANTHER" id="PTHR33376">
    <property type="match status" value="1"/>
</dbReference>